<comment type="pathway">
    <text evidence="1 7">Cell wall biogenesis; peptidoglycan biosynthesis.</text>
</comment>
<name>A0ABR8JLX7_9BACT</name>
<evidence type="ECO:0000256" key="5">
    <source>
        <dbReference type="ARBA" id="ARBA00022984"/>
    </source>
</evidence>
<accession>A0ABR8JLX7</accession>
<evidence type="ECO:0000256" key="1">
    <source>
        <dbReference type="ARBA" id="ARBA00004752"/>
    </source>
</evidence>
<keyword evidence="11" id="KW-1185">Reference proteome</keyword>
<keyword evidence="3" id="KW-0808">Transferase</keyword>
<evidence type="ECO:0000256" key="3">
    <source>
        <dbReference type="ARBA" id="ARBA00022679"/>
    </source>
</evidence>
<feature type="domain" description="L,D-TPase catalytic" evidence="9">
    <location>
        <begin position="259"/>
        <end position="434"/>
    </location>
</feature>
<evidence type="ECO:0000256" key="6">
    <source>
        <dbReference type="ARBA" id="ARBA00023316"/>
    </source>
</evidence>
<dbReference type="InterPro" id="IPR052905">
    <property type="entry name" value="LD-transpeptidase_YkuD-like"/>
</dbReference>
<dbReference type="PANTHER" id="PTHR41533">
    <property type="entry name" value="L,D-TRANSPEPTIDASE HI_1667-RELATED"/>
    <property type="match status" value="1"/>
</dbReference>
<feature type="chain" id="PRO_5047013300" evidence="8">
    <location>
        <begin position="18"/>
        <end position="492"/>
    </location>
</feature>
<dbReference type="Pfam" id="PF03734">
    <property type="entry name" value="YkuD"/>
    <property type="match status" value="1"/>
</dbReference>
<evidence type="ECO:0000256" key="8">
    <source>
        <dbReference type="SAM" id="SignalP"/>
    </source>
</evidence>
<gene>
    <name evidence="10" type="ORF">IC231_10865</name>
</gene>
<evidence type="ECO:0000256" key="2">
    <source>
        <dbReference type="ARBA" id="ARBA00005992"/>
    </source>
</evidence>
<dbReference type="Proteomes" id="UP000642468">
    <property type="component" value="Unassembled WGS sequence"/>
</dbReference>
<evidence type="ECO:0000256" key="7">
    <source>
        <dbReference type="PROSITE-ProRule" id="PRU01373"/>
    </source>
</evidence>
<dbReference type="Pfam" id="PF20142">
    <property type="entry name" value="Scaffold"/>
    <property type="match status" value="1"/>
</dbReference>
<dbReference type="SUPFAM" id="SSF141523">
    <property type="entry name" value="L,D-transpeptidase catalytic domain-like"/>
    <property type="match status" value="1"/>
</dbReference>
<sequence length="492" mass="54874">MSAVHRLLCYVSSLMLAGPWCHSGAHKLPPATTSPALAAAPESQEVPVADLIRQLLDTAAAPGAGLQRSLQAGPDVRALYGAGFQPLWTTSLDSVTADARAALALLARAPEYGLRTTDYHWLRLQALRDSLRRPAPAGSRARQQARLEVFLSDAALRFMHDLSTGRLRPSARPEANPADGAAWEPVRALREALGRGAVPMAMLSGQPRHREYRQLQEALASWLAAPVPPDSAAWHQARYELAAVNLERWRWTARSADSSYILLNIPAYELLVLSADSVVRRHRVVVGQPRTPTPTLSSRITHFTLAPDWHVPHSIATREILPHLKADAGYLALNNYSLYDAQGRFVDARQINWQAITAKNFRYTVRQSAGCDNALGNIVFRFANPYSVYLHDTPVRQIFDRPDRALSHGCMRLQAPLSLAAYLMRREGRTVRLPTEAECARQTVSRTVYLRRPMPLHICYATCTAERGRLRFFADIYHRDEVLRRALFGPRS</sequence>
<organism evidence="10 11">
    <name type="scientific">Hymenobacter duratus</name>
    <dbReference type="NCBI Taxonomy" id="2771356"/>
    <lineage>
        <taxon>Bacteria</taxon>
        <taxon>Pseudomonadati</taxon>
        <taxon>Bacteroidota</taxon>
        <taxon>Cytophagia</taxon>
        <taxon>Cytophagales</taxon>
        <taxon>Hymenobacteraceae</taxon>
        <taxon>Hymenobacter</taxon>
    </lineage>
</organism>
<dbReference type="CDD" id="cd16913">
    <property type="entry name" value="YkuD_like"/>
    <property type="match status" value="1"/>
</dbReference>
<proteinExistence type="inferred from homology"/>
<dbReference type="EMBL" id="JACWZZ010000002">
    <property type="protein sequence ID" value="MBD2715539.1"/>
    <property type="molecule type" value="Genomic_DNA"/>
</dbReference>
<dbReference type="InterPro" id="IPR038063">
    <property type="entry name" value="Transpep_catalytic_dom"/>
</dbReference>
<keyword evidence="6 7" id="KW-0961">Cell wall biogenesis/degradation</keyword>
<dbReference type="InterPro" id="IPR045380">
    <property type="entry name" value="LD_TPept_scaffold_dom"/>
</dbReference>
<keyword evidence="5 7" id="KW-0573">Peptidoglycan synthesis</keyword>
<evidence type="ECO:0000313" key="10">
    <source>
        <dbReference type="EMBL" id="MBD2715539.1"/>
    </source>
</evidence>
<dbReference type="InterPro" id="IPR005490">
    <property type="entry name" value="LD_TPept_cat_dom"/>
</dbReference>
<comment type="similarity">
    <text evidence="2">Belongs to the YkuD family.</text>
</comment>
<feature type="active site" description="Proton donor/acceptor" evidence="7">
    <location>
        <position position="391"/>
    </location>
</feature>
<dbReference type="PANTHER" id="PTHR41533:SF2">
    <property type="entry name" value="BLR7131 PROTEIN"/>
    <property type="match status" value="1"/>
</dbReference>
<feature type="signal peptide" evidence="8">
    <location>
        <begin position="1"/>
        <end position="17"/>
    </location>
</feature>
<dbReference type="RefSeq" id="WP_190784530.1">
    <property type="nucleotide sequence ID" value="NZ_JACWZZ010000002.1"/>
</dbReference>
<protein>
    <submittedName>
        <fullName evidence="10">L,D-transpeptidase family protein</fullName>
    </submittedName>
</protein>
<evidence type="ECO:0000259" key="9">
    <source>
        <dbReference type="PROSITE" id="PS52029"/>
    </source>
</evidence>
<dbReference type="Gene3D" id="2.40.440.10">
    <property type="entry name" value="L,D-transpeptidase catalytic domain-like"/>
    <property type="match status" value="1"/>
</dbReference>
<keyword evidence="4 7" id="KW-0133">Cell shape</keyword>
<feature type="active site" description="Nucleophile" evidence="7">
    <location>
        <position position="410"/>
    </location>
</feature>
<dbReference type="PROSITE" id="PS52029">
    <property type="entry name" value="LD_TPASE"/>
    <property type="match status" value="1"/>
</dbReference>
<keyword evidence="8" id="KW-0732">Signal</keyword>
<evidence type="ECO:0000313" key="11">
    <source>
        <dbReference type="Proteomes" id="UP000642468"/>
    </source>
</evidence>
<comment type="caution">
    <text evidence="10">The sequence shown here is derived from an EMBL/GenBank/DDBJ whole genome shotgun (WGS) entry which is preliminary data.</text>
</comment>
<evidence type="ECO:0000256" key="4">
    <source>
        <dbReference type="ARBA" id="ARBA00022960"/>
    </source>
</evidence>
<reference evidence="10 11" key="1">
    <citation type="submission" date="2020-09" db="EMBL/GenBank/DDBJ databases">
        <authorList>
            <person name="Kim M.K."/>
        </authorList>
    </citation>
    <scope>NUCLEOTIDE SEQUENCE [LARGE SCALE GENOMIC DNA]</scope>
    <source>
        <strain evidence="10 11">BT646</strain>
    </source>
</reference>